<dbReference type="GO" id="GO:0016787">
    <property type="term" value="F:hydrolase activity"/>
    <property type="evidence" value="ECO:0007669"/>
    <property type="project" value="UniProtKB-KW"/>
</dbReference>
<comment type="similarity">
    <text evidence="3">Belongs to the HNH nuclease family.</text>
</comment>
<dbReference type="PANTHER" id="PTHR41286:SF1">
    <property type="entry name" value="HNH NUCLEASE YAJD-RELATED"/>
    <property type="match status" value="1"/>
</dbReference>
<evidence type="ECO:0000256" key="1">
    <source>
        <dbReference type="ARBA" id="ARBA00022722"/>
    </source>
</evidence>
<dbReference type="OrthoDB" id="962665at2"/>
<proteinExistence type="inferred from homology"/>
<dbReference type="CDD" id="cd00085">
    <property type="entry name" value="HNHc"/>
    <property type="match status" value="1"/>
</dbReference>
<dbReference type="Gene3D" id="1.10.30.50">
    <property type="match status" value="1"/>
</dbReference>
<feature type="domain" description="HNH nuclease" evidence="5">
    <location>
        <begin position="34"/>
        <end position="89"/>
    </location>
</feature>
<evidence type="ECO:0000256" key="2">
    <source>
        <dbReference type="ARBA" id="ARBA00022801"/>
    </source>
</evidence>
<evidence type="ECO:0000313" key="6">
    <source>
        <dbReference type="EMBL" id="SKC53575.1"/>
    </source>
</evidence>
<dbReference type="InterPro" id="IPR002711">
    <property type="entry name" value="HNH"/>
</dbReference>
<dbReference type="PANTHER" id="PTHR41286">
    <property type="entry name" value="HNH NUCLEASE YAJD-RELATED"/>
    <property type="match status" value="1"/>
</dbReference>
<accession>A0A1T5JQE8</accession>
<evidence type="ECO:0000313" key="7">
    <source>
        <dbReference type="Proteomes" id="UP000190961"/>
    </source>
</evidence>
<evidence type="ECO:0000256" key="4">
    <source>
        <dbReference type="ARBA" id="ARBA00040194"/>
    </source>
</evidence>
<keyword evidence="7" id="KW-1185">Reference proteome</keyword>
<dbReference type="RefSeq" id="WP_079685904.1">
    <property type="nucleotide sequence ID" value="NZ_FUZU01000001.1"/>
</dbReference>
<dbReference type="InterPro" id="IPR003615">
    <property type="entry name" value="HNH_nuc"/>
</dbReference>
<dbReference type="STRING" id="688867.SAMN05660236_1360"/>
<dbReference type="SMART" id="SM00507">
    <property type="entry name" value="HNHc"/>
    <property type="match status" value="1"/>
</dbReference>
<dbReference type="Proteomes" id="UP000190961">
    <property type="component" value="Unassembled WGS sequence"/>
</dbReference>
<dbReference type="GO" id="GO:0003676">
    <property type="term" value="F:nucleic acid binding"/>
    <property type="evidence" value="ECO:0007669"/>
    <property type="project" value="InterPro"/>
</dbReference>
<evidence type="ECO:0000259" key="5">
    <source>
        <dbReference type="SMART" id="SM00507"/>
    </source>
</evidence>
<dbReference type="GO" id="GO:0008270">
    <property type="term" value="F:zinc ion binding"/>
    <property type="evidence" value="ECO:0007669"/>
    <property type="project" value="InterPro"/>
</dbReference>
<gene>
    <name evidence="6" type="ORF">SAMN05660236_1360</name>
</gene>
<sequence>MKNPWWIKRENKPIDPFSQRAKFQQFYQSTKWQRTRLIKLLESPLCELCLASGITSPAYHVDHKVPLAEDYSKRLDFDNLQSLDHSCHSKKTKQEGHNKKMREIEGYMSWLSDFN</sequence>
<dbReference type="Pfam" id="PF01844">
    <property type="entry name" value="HNH"/>
    <property type="match status" value="1"/>
</dbReference>
<keyword evidence="2" id="KW-0378">Hydrolase</keyword>
<keyword evidence="6" id="KW-0255">Endonuclease</keyword>
<dbReference type="GO" id="GO:0005829">
    <property type="term" value="C:cytosol"/>
    <property type="evidence" value="ECO:0007669"/>
    <property type="project" value="TreeGrafter"/>
</dbReference>
<dbReference type="EMBL" id="FUZU01000001">
    <property type="protein sequence ID" value="SKC53575.1"/>
    <property type="molecule type" value="Genomic_DNA"/>
</dbReference>
<dbReference type="AlphaFoldDB" id="A0A1T5JQE8"/>
<evidence type="ECO:0000256" key="3">
    <source>
        <dbReference type="ARBA" id="ARBA00038412"/>
    </source>
</evidence>
<protein>
    <recommendedName>
        <fullName evidence="4">Putative HNH nuclease YajD</fullName>
    </recommendedName>
</protein>
<dbReference type="GO" id="GO:0004519">
    <property type="term" value="F:endonuclease activity"/>
    <property type="evidence" value="ECO:0007669"/>
    <property type="project" value="UniProtKB-KW"/>
</dbReference>
<organism evidence="6 7">
    <name type="scientific">Ohtaekwangia koreensis</name>
    <dbReference type="NCBI Taxonomy" id="688867"/>
    <lineage>
        <taxon>Bacteria</taxon>
        <taxon>Pseudomonadati</taxon>
        <taxon>Bacteroidota</taxon>
        <taxon>Cytophagia</taxon>
        <taxon>Cytophagales</taxon>
        <taxon>Fulvivirgaceae</taxon>
        <taxon>Ohtaekwangia</taxon>
    </lineage>
</organism>
<reference evidence="6 7" key="1">
    <citation type="submission" date="2017-02" db="EMBL/GenBank/DDBJ databases">
        <authorList>
            <person name="Peterson S.W."/>
        </authorList>
    </citation>
    <scope>NUCLEOTIDE SEQUENCE [LARGE SCALE GENOMIC DNA]</scope>
    <source>
        <strain evidence="6 7">DSM 25262</strain>
    </source>
</reference>
<name>A0A1T5JQE8_9BACT</name>
<keyword evidence="1" id="KW-0540">Nuclease</keyword>